<dbReference type="Gene3D" id="3.40.50.12170">
    <property type="entry name" value="Uncharacterised protein PF07075, DUF1343"/>
    <property type="match status" value="1"/>
</dbReference>
<feature type="domain" description="Peptidoglycan beta-N-acetylmuramidase NamZ N-terminal" evidence="1">
    <location>
        <begin position="52"/>
        <end position="262"/>
    </location>
</feature>
<comment type="caution">
    <text evidence="3">The sequence shown here is derived from an EMBL/GenBank/DDBJ whole genome shotgun (WGS) entry which is preliminary data.</text>
</comment>
<protein>
    <submittedName>
        <fullName evidence="3">DUF1343 domain-containing protein</fullName>
    </submittedName>
</protein>
<dbReference type="OMA" id="RYYTYVN"/>
<dbReference type="Gene3D" id="3.90.1150.140">
    <property type="match status" value="1"/>
</dbReference>
<dbReference type="PANTHER" id="PTHR42915">
    <property type="entry name" value="HYPOTHETICAL 460 KDA PROTEIN IN FEUA-SIGW INTERGENIC REGION [PRECURSOR]"/>
    <property type="match status" value="1"/>
</dbReference>
<dbReference type="Pfam" id="PF07075">
    <property type="entry name" value="NamZ_N"/>
    <property type="match status" value="1"/>
</dbReference>
<dbReference type="InterPro" id="IPR048502">
    <property type="entry name" value="NamZ_N"/>
</dbReference>
<dbReference type="AlphaFoldDB" id="A0A3D4VAY5"/>
<organism evidence="3 4">
    <name type="scientific">Gemmatimonas aurantiaca</name>
    <dbReference type="NCBI Taxonomy" id="173480"/>
    <lineage>
        <taxon>Bacteria</taxon>
        <taxon>Pseudomonadati</taxon>
        <taxon>Gemmatimonadota</taxon>
        <taxon>Gemmatimonadia</taxon>
        <taxon>Gemmatimonadales</taxon>
        <taxon>Gemmatimonadaceae</taxon>
        <taxon>Gemmatimonas</taxon>
    </lineage>
</organism>
<dbReference type="InterPro" id="IPR008302">
    <property type="entry name" value="NamZ"/>
</dbReference>
<dbReference type="InterPro" id="IPR048503">
    <property type="entry name" value="NamZ_C"/>
</dbReference>
<sequence length="426" mass="46718">MALAVLALSTPALQPVTAQGTAAARTPARAPLVMGADRLFTEYGQLIRGKSVALVSNHSGRLADGTHLADALHSGAGKRLNVRLKALFGMEYNIRSNDYSLQRDPEHAVDSATGVPKYSLYGEVHKPTPQMLDGVDVIIYDIQEVGARFYEHVNILGFVMEAAAEKKIPVVVLDRPNPLGGRGADGFVADSASFYRFGSYTAIPALHGMTPGELARFYDGERLLRGGVKGTVHVVPMKGWTRDMWFDDTGLPWHKPSPNLVAFSSLVAYAGTCLFESINLSEGRGSDYPFELIGAPWLDNNRAVAMLNGLNLPGTRFTAESFTPTQRSFHGRPPAFSGQSLPGIRLHVTDRAAFKPYRAGVALMWAVNALHADKLEWKDAVMDRLAATPRLKTMLVAGNTPQQIFNAWTPELTRFHQRADKYRLYR</sequence>
<proteinExistence type="predicted"/>
<dbReference type="PIRSF" id="PIRSF016719">
    <property type="entry name" value="UCP016719"/>
    <property type="match status" value="1"/>
</dbReference>
<evidence type="ECO:0000313" key="3">
    <source>
        <dbReference type="EMBL" id="HCT58273.1"/>
    </source>
</evidence>
<dbReference type="Pfam" id="PF20732">
    <property type="entry name" value="NamZ_C"/>
    <property type="match status" value="1"/>
</dbReference>
<dbReference type="Proteomes" id="UP000264071">
    <property type="component" value="Unassembled WGS sequence"/>
</dbReference>
<dbReference type="EMBL" id="DPIY01000010">
    <property type="protein sequence ID" value="HCT58273.1"/>
    <property type="molecule type" value="Genomic_DNA"/>
</dbReference>
<name>A0A3D4VAY5_9BACT</name>
<evidence type="ECO:0000313" key="4">
    <source>
        <dbReference type="Proteomes" id="UP000264071"/>
    </source>
</evidence>
<evidence type="ECO:0000259" key="1">
    <source>
        <dbReference type="Pfam" id="PF07075"/>
    </source>
</evidence>
<evidence type="ECO:0000259" key="2">
    <source>
        <dbReference type="Pfam" id="PF20732"/>
    </source>
</evidence>
<dbReference type="PANTHER" id="PTHR42915:SF1">
    <property type="entry name" value="PEPTIDOGLYCAN BETA-N-ACETYLMURAMIDASE NAMZ"/>
    <property type="match status" value="1"/>
</dbReference>
<gene>
    <name evidence="3" type="ORF">DGD08_13805</name>
</gene>
<accession>A0A3D4VAY5</accession>
<feature type="domain" description="Peptidoglycan beta-N-acetylmuramidase NamZ C-terminal" evidence="2">
    <location>
        <begin position="268"/>
        <end position="425"/>
    </location>
</feature>
<reference evidence="3 4" key="1">
    <citation type="journal article" date="2018" name="Nat. Biotechnol.">
        <title>A standardized bacterial taxonomy based on genome phylogeny substantially revises the tree of life.</title>
        <authorList>
            <person name="Parks D.H."/>
            <person name="Chuvochina M."/>
            <person name="Waite D.W."/>
            <person name="Rinke C."/>
            <person name="Skarshewski A."/>
            <person name="Chaumeil P.A."/>
            <person name="Hugenholtz P."/>
        </authorList>
    </citation>
    <scope>NUCLEOTIDE SEQUENCE [LARGE SCALE GENOMIC DNA]</scope>
    <source>
        <strain evidence="3">UBA8844</strain>
    </source>
</reference>
<dbReference type="GO" id="GO:0033922">
    <property type="term" value="F:peptidoglycan beta-N-acetylmuramidase activity"/>
    <property type="evidence" value="ECO:0007669"/>
    <property type="project" value="InterPro"/>
</dbReference>